<gene>
    <name evidence="2" type="ORF">METZ01_LOCUS162619</name>
</gene>
<feature type="region of interest" description="Disordered" evidence="1">
    <location>
        <begin position="1"/>
        <end position="136"/>
    </location>
</feature>
<feature type="non-terminal residue" evidence="2">
    <location>
        <position position="1"/>
    </location>
</feature>
<proteinExistence type="predicted"/>
<feature type="non-terminal residue" evidence="2">
    <location>
        <position position="136"/>
    </location>
</feature>
<sequence length="136" mass="15710">HVSRHIRQAHSPPWLDSQSKQGRRAARPRAPRPLPCRAIRTPSDQDGCHQGRRRHTSGQHDVRHGLRSRQWLSPHLLRPAHGDRRKRWRTLPDQSPRQAPKGHSRRQPVALHGQGDGCRGRPNRRQHRHPQGLDGV</sequence>
<protein>
    <submittedName>
        <fullName evidence="2">Uncharacterized protein</fullName>
    </submittedName>
</protein>
<evidence type="ECO:0000256" key="1">
    <source>
        <dbReference type="SAM" id="MobiDB-lite"/>
    </source>
</evidence>
<organism evidence="2">
    <name type="scientific">marine metagenome</name>
    <dbReference type="NCBI Taxonomy" id="408172"/>
    <lineage>
        <taxon>unclassified sequences</taxon>
        <taxon>metagenomes</taxon>
        <taxon>ecological metagenomes</taxon>
    </lineage>
</organism>
<evidence type="ECO:0000313" key="2">
    <source>
        <dbReference type="EMBL" id="SVB09765.1"/>
    </source>
</evidence>
<dbReference type="AlphaFoldDB" id="A0A382B7K3"/>
<feature type="compositionally biased region" description="Basic residues" evidence="1">
    <location>
        <begin position="121"/>
        <end position="130"/>
    </location>
</feature>
<dbReference type="EMBL" id="UINC01028566">
    <property type="protein sequence ID" value="SVB09765.1"/>
    <property type="molecule type" value="Genomic_DNA"/>
</dbReference>
<feature type="compositionally biased region" description="Basic residues" evidence="1">
    <location>
        <begin position="21"/>
        <end position="30"/>
    </location>
</feature>
<reference evidence="2" key="1">
    <citation type="submission" date="2018-05" db="EMBL/GenBank/DDBJ databases">
        <authorList>
            <person name="Lanie J.A."/>
            <person name="Ng W.-L."/>
            <person name="Kazmierczak K.M."/>
            <person name="Andrzejewski T.M."/>
            <person name="Davidsen T.M."/>
            <person name="Wayne K.J."/>
            <person name="Tettelin H."/>
            <person name="Glass J.I."/>
            <person name="Rusch D."/>
            <person name="Podicherti R."/>
            <person name="Tsui H.-C.T."/>
            <person name="Winkler M.E."/>
        </authorList>
    </citation>
    <scope>NUCLEOTIDE SEQUENCE</scope>
</reference>
<name>A0A382B7K3_9ZZZZ</name>
<accession>A0A382B7K3</accession>